<dbReference type="AlphaFoldDB" id="A0A6G8QBY9"/>
<dbReference type="RefSeq" id="WP_166177673.1">
    <property type="nucleotide sequence ID" value="NZ_CP045119.1"/>
</dbReference>
<name>A0A6G8QBY9_9ACTN</name>
<accession>A0A6G8QBY9</accession>
<protein>
    <submittedName>
        <fullName evidence="1">Uncharacterized protein</fullName>
    </submittedName>
</protein>
<reference evidence="1 2" key="1">
    <citation type="submission" date="2019-10" db="EMBL/GenBank/DDBJ databases">
        <title>Rubrobacter sp nov SCSIO 52090 isolated from a deep-sea sediment in the South China Sea.</title>
        <authorList>
            <person name="Chen R.W."/>
        </authorList>
    </citation>
    <scope>NUCLEOTIDE SEQUENCE [LARGE SCALE GENOMIC DNA]</scope>
    <source>
        <strain evidence="1 2">SCSIO 52909</strain>
    </source>
</reference>
<evidence type="ECO:0000313" key="2">
    <source>
        <dbReference type="Proteomes" id="UP000501452"/>
    </source>
</evidence>
<proteinExistence type="predicted"/>
<gene>
    <name evidence="1" type="ORF">GBA63_15830</name>
</gene>
<sequence length="112" mass="12018">MYWLIVAREGFRMRVCTVRGEDAMPVFSREGDAASFLRVAGLEDGWWARETSLGELVSLLLGPYAGVSRILLDPPAGDAGPPEGAAGVERRAFVDHLMRDSRAGAAEVGAGR</sequence>
<dbReference type="KEGG" id="rub:GBA63_15830"/>
<organism evidence="1 2">
    <name type="scientific">Rubrobacter tropicus</name>
    <dbReference type="NCBI Taxonomy" id="2653851"/>
    <lineage>
        <taxon>Bacteria</taxon>
        <taxon>Bacillati</taxon>
        <taxon>Actinomycetota</taxon>
        <taxon>Rubrobacteria</taxon>
        <taxon>Rubrobacterales</taxon>
        <taxon>Rubrobacteraceae</taxon>
        <taxon>Rubrobacter</taxon>
    </lineage>
</organism>
<keyword evidence="2" id="KW-1185">Reference proteome</keyword>
<dbReference type="Proteomes" id="UP000501452">
    <property type="component" value="Chromosome"/>
</dbReference>
<evidence type="ECO:0000313" key="1">
    <source>
        <dbReference type="EMBL" id="QIN83952.1"/>
    </source>
</evidence>
<dbReference type="EMBL" id="CP045119">
    <property type="protein sequence ID" value="QIN83952.1"/>
    <property type="molecule type" value="Genomic_DNA"/>
</dbReference>